<gene>
    <name evidence="2" type="ORF">METZ01_LOCUS483742</name>
</gene>
<feature type="region of interest" description="Disordered" evidence="1">
    <location>
        <begin position="19"/>
        <end position="38"/>
    </location>
</feature>
<dbReference type="EMBL" id="UINC01208379">
    <property type="protein sequence ID" value="SVE30888.1"/>
    <property type="molecule type" value="Genomic_DNA"/>
</dbReference>
<protein>
    <submittedName>
        <fullName evidence="2">Uncharacterized protein</fullName>
    </submittedName>
</protein>
<evidence type="ECO:0000256" key="1">
    <source>
        <dbReference type="SAM" id="MobiDB-lite"/>
    </source>
</evidence>
<reference evidence="2" key="1">
    <citation type="submission" date="2018-05" db="EMBL/GenBank/DDBJ databases">
        <authorList>
            <person name="Lanie J.A."/>
            <person name="Ng W.-L."/>
            <person name="Kazmierczak K.M."/>
            <person name="Andrzejewski T.M."/>
            <person name="Davidsen T.M."/>
            <person name="Wayne K.J."/>
            <person name="Tettelin H."/>
            <person name="Glass J.I."/>
            <person name="Rusch D."/>
            <person name="Podicherti R."/>
            <person name="Tsui H.-C.T."/>
            <person name="Winkler M.E."/>
        </authorList>
    </citation>
    <scope>NUCLEOTIDE SEQUENCE</scope>
</reference>
<accession>A0A383CH21</accession>
<proteinExistence type="predicted"/>
<organism evidence="2">
    <name type="scientific">marine metagenome</name>
    <dbReference type="NCBI Taxonomy" id="408172"/>
    <lineage>
        <taxon>unclassified sequences</taxon>
        <taxon>metagenomes</taxon>
        <taxon>ecological metagenomes</taxon>
    </lineage>
</organism>
<evidence type="ECO:0000313" key="2">
    <source>
        <dbReference type="EMBL" id="SVE30888.1"/>
    </source>
</evidence>
<sequence>FARERNRWRRLVNAGKRFKKKLPTLSKNGNGKNGGGGNGKYLSAEVAAAVAADVARALAARDR</sequence>
<feature type="non-terminal residue" evidence="2">
    <location>
        <position position="1"/>
    </location>
</feature>
<name>A0A383CH21_9ZZZZ</name>
<dbReference type="AlphaFoldDB" id="A0A383CH21"/>